<feature type="region of interest" description="Disordered" evidence="1">
    <location>
        <begin position="29"/>
        <end position="48"/>
    </location>
</feature>
<dbReference type="AlphaFoldDB" id="A0A0A8YA37"/>
<reference evidence="2" key="1">
    <citation type="submission" date="2014-09" db="EMBL/GenBank/DDBJ databases">
        <authorList>
            <person name="Magalhaes I.L.F."/>
            <person name="Oliveira U."/>
            <person name="Santos F.R."/>
            <person name="Vidigal T.H.D.A."/>
            <person name="Brescovit A.D."/>
            <person name="Santos A.J."/>
        </authorList>
    </citation>
    <scope>NUCLEOTIDE SEQUENCE</scope>
    <source>
        <tissue evidence="2">Shoot tissue taken approximately 20 cm above the soil surface</tissue>
    </source>
</reference>
<reference evidence="2" key="2">
    <citation type="journal article" date="2015" name="Data Brief">
        <title>Shoot transcriptome of the giant reed, Arundo donax.</title>
        <authorList>
            <person name="Barrero R.A."/>
            <person name="Guerrero F.D."/>
            <person name="Moolhuijzen P."/>
            <person name="Goolsby J.A."/>
            <person name="Tidwell J."/>
            <person name="Bellgard S.E."/>
            <person name="Bellgard M.I."/>
        </authorList>
    </citation>
    <scope>NUCLEOTIDE SEQUENCE</scope>
    <source>
        <tissue evidence="2">Shoot tissue taken approximately 20 cm above the soil surface</tissue>
    </source>
</reference>
<evidence type="ECO:0000256" key="1">
    <source>
        <dbReference type="SAM" id="MobiDB-lite"/>
    </source>
</evidence>
<name>A0A0A8YA37_ARUDO</name>
<accession>A0A0A8YA37</accession>
<sequence>MKSLAGHVTTALLCLGGFQTTPKRCSTKWYTSNHPSPRPRMLLASQRQ</sequence>
<evidence type="ECO:0000313" key="2">
    <source>
        <dbReference type="EMBL" id="JAD22270.1"/>
    </source>
</evidence>
<protein>
    <submittedName>
        <fullName evidence="2">Uncharacterized protein</fullName>
    </submittedName>
</protein>
<dbReference type="EMBL" id="GBRH01275625">
    <property type="protein sequence ID" value="JAD22270.1"/>
    <property type="molecule type" value="Transcribed_RNA"/>
</dbReference>
<proteinExistence type="predicted"/>
<organism evidence="2">
    <name type="scientific">Arundo donax</name>
    <name type="common">Giant reed</name>
    <name type="synonym">Donax arundinaceus</name>
    <dbReference type="NCBI Taxonomy" id="35708"/>
    <lineage>
        <taxon>Eukaryota</taxon>
        <taxon>Viridiplantae</taxon>
        <taxon>Streptophyta</taxon>
        <taxon>Embryophyta</taxon>
        <taxon>Tracheophyta</taxon>
        <taxon>Spermatophyta</taxon>
        <taxon>Magnoliopsida</taxon>
        <taxon>Liliopsida</taxon>
        <taxon>Poales</taxon>
        <taxon>Poaceae</taxon>
        <taxon>PACMAD clade</taxon>
        <taxon>Arundinoideae</taxon>
        <taxon>Arundineae</taxon>
        <taxon>Arundo</taxon>
    </lineage>
</organism>